<evidence type="ECO:0000313" key="9">
    <source>
        <dbReference type="Proteomes" id="UP000823913"/>
    </source>
</evidence>
<keyword evidence="2 6" id="KW-0540">Nuclease</keyword>
<keyword evidence="4 6" id="KW-0378">Hydrolase</keyword>
<dbReference type="Pfam" id="PF00825">
    <property type="entry name" value="Ribonuclease_P"/>
    <property type="match status" value="1"/>
</dbReference>
<dbReference type="AlphaFoldDB" id="A0A9D1E528"/>
<dbReference type="NCBIfam" id="TIGR00188">
    <property type="entry name" value="rnpA"/>
    <property type="match status" value="1"/>
</dbReference>
<dbReference type="GO" id="GO:0042781">
    <property type="term" value="F:3'-tRNA processing endoribonuclease activity"/>
    <property type="evidence" value="ECO:0007669"/>
    <property type="project" value="TreeGrafter"/>
</dbReference>
<dbReference type="PANTHER" id="PTHR33992:SF1">
    <property type="entry name" value="RIBONUCLEASE P PROTEIN COMPONENT"/>
    <property type="match status" value="1"/>
</dbReference>
<dbReference type="SUPFAM" id="SSF54211">
    <property type="entry name" value="Ribosomal protein S5 domain 2-like"/>
    <property type="match status" value="1"/>
</dbReference>
<evidence type="ECO:0000256" key="7">
    <source>
        <dbReference type="NCBIfam" id="TIGR00188"/>
    </source>
</evidence>
<protein>
    <recommendedName>
        <fullName evidence="6 7">Ribonuclease P protein component</fullName>
        <shortName evidence="6">RNase P protein</shortName>
        <shortName evidence="6">RNaseP protein</shortName>
        <ecNumber evidence="6 7">3.1.26.5</ecNumber>
    </recommendedName>
    <alternativeName>
        <fullName evidence="6">Protein C5</fullName>
    </alternativeName>
</protein>
<dbReference type="Gene3D" id="3.30.230.10">
    <property type="match status" value="1"/>
</dbReference>
<evidence type="ECO:0000313" key="8">
    <source>
        <dbReference type="EMBL" id="HIR66580.1"/>
    </source>
</evidence>
<dbReference type="GO" id="GO:0001682">
    <property type="term" value="P:tRNA 5'-leader removal"/>
    <property type="evidence" value="ECO:0007669"/>
    <property type="project" value="UniProtKB-UniRule"/>
</dbReference>
<reference evidence="8" key="1">
    <citation type="submission" date="2020-10" db="EMBL/GenBank/DDBJ databases">
        <authorList>
            <person name="Gilroy R."/>
        </authorList>
    </citation>
    <scope>NUCLEOTIDE SEQUENCE</scope>
    <source>
        <strain evidence="8">ChiW16-3235</strain>
    </source>
</reference>
<evidence type="ECO:0000256" key="4">
    <source>
        <dbReference type="ARBA" id="ARBA00022801"/>
    </source>
</evidence>
<accession>A0A9D1E528</accession>
<dbReference type="GO" id="GO:0000049">
    <property type="term" value="F:tRNA binding"/>
    <property type="evidence" value="ECO:0007669"/>
    <property type="project" value="UniProtKB-UniRule"/>
</dbReference>
<reference evidence="8" key="2">
    <citation type="journal article" date="2021" name="PeerJ">
        <title>Extensive microbial diversity within the chicken gut microbiome revealed by metagenomics and culture.</title>
        <authorList>
            <person name="Gilroy R."/>
            <person name="Ravi A."/>
            <person name="Getino M."/>
            <person name="Pursley I."/>
            <person name="Horton D.L."/>
            <person name="Alikhan N.F."/>
            <person name="Baker D."/>
            <person name="Gharbi K."/>
            <person name="Hall N."/>
            <person name="Watson M."/>
            <person name="Adriaenssens E.M."/>
            <person name="Foster-Nyarko E."/>
            <person name="Jarju S."/>
            <person name="Secka A."/>
            <person name="Antonio M."/>
            <person name="Oren A."/>
            <person name="Chaudhuri R.R."/>
            <person name="La Ragione R."/>
            <person name="Hildebrand F."/>
            <person name="Pallen M.J."/>
        </authorList>
    </citation>
    <scope>NUCLEOTIDE SEQUENCE</scope>
    <source>
        <strain evidence="8">ChiW16-3235</strain>
    </source>
</reference>
<dbReference type="PANTHER" id="PTHR33992">
    <property type="entry name" value="RIBONUCLEASE P PROTEIN COMPONENT"/>
    <property type="match status" value="1"/>
</dbReference>
<comment type="subunit">
    <text evidence="6">Consists of a catalytic RNA component (M1 or rnpB) and a protein subunit.</text>
</comment>
<sequence length="112" mass="12943">MRYTRLKKNTDFQKLFKRGKRVFSPHITLLYAPSRTQIMGIALSKKHGKAVRRNRIKRVIRAAYDNTVVNLGCCYSVVVMPKADVEITYGMMERELLSCFKRMNAASQKSPD</sequence>
<dbReference type="Proteomes" id="UP000823913">
    <property type="component" value="Unassembled WGS sequence"/>
</dbReference>
<comment type="similarity">
    <text evidence="6">Belongs to the RnpA family.</text>
</comment>
<dbReference type="HAMAP" id="MF_00227">
    <property type="entry name" value="RNase_P"/>
    <property type="match status" value="1"/>
</dbReference>
<keyword evidence="5 6" id="KW-0694">RNA-binding</keyword>
<dbReference type="InterPro" id="IPR020568">
    <property type="entry name" value="Ribosomal_Su5_D2-typ_SF"/>
</dbReference>
<organism evidence="8 9">
    <name type="scientific">Candidatus Coproplasma avicola</name>
    <dbReference type="NCBI Taxonomy" id="2840744"/>
    <lineage>
        <taxon>Bacteria</taxon>
        <taxon>Bacillati</taxon>
        <taxon>Bacillota</taxon>
        <taxon>Clostridia</taxon>
        <taxon>Eubacteriales</taxon>
        <taxon>Candidatus Coproplasma</taxon>
    </lineage>
</organism>
<name>A0A9D1E528_9FIRM</name>
<evidence type="ECO:0000256" key="5">
    <source>
        <dbReference type="ARBA" id="ARBA00022884"/>
    </source>
</evidence>
<dbReference type="InterPro" id="IPR014721">
    <property type="entry name" value="Ribsml_uS5_D2-typ_fold_subgr"/>
</dbReference>
<dbReference type="GO" id="GO:0030677">
    <property type="term" value="C:ribonuclease P complex"/>
    <property type="evidence" value="ECO:0007669"/>
    <property type="project" value="TreeGrafter"/>
</dbReference>
<gene>
    <name evidence="6 8" type="primary">rnpA</name>
    <name evidence="8" type="ORF">IAB94_00865</name>
</gene>
<comment type="caution">
    <text evidence="8">The sequence shown here is derived from an EMBL/GenBank/DDBJ whole genome shotgun (WGS) entry which is preliminary data.</text>
</comment>
<dbReference type="EC" id="3.1.26.5" evidence="6 7"/>
<comment type="catalytic activity">
    <reaction evidence="6">
        <text>Endonucleolytic cleavage of RNA, removing 5'-extranucleotides from tRNA precursor.</text>
        <dbReference type="EC" id="3.1.26.5"/>
    </reaction>
</comment>
<dbReference type="GO" id="GO:0004526">
    <property type="term" value="F:ribonuclease P activity"/>
    <property type="evidence" value="ECO:0007669"/>
    <property type="project" value="UniProtKB-UniRule"/>
</dbReference>
<keyword evidence="3 6" id="KW-0255">Endonuclease</keyword>
<dbReference type="InterPro" id="IPR000100">
    <property type="entry name" value="RNase_P"/>
</dbReference>
<comment type="function">
    <text evidence="6">RNaseP catalyzes the removal of the 5'-leader sequence from pre-tRNA to produce the mature 5'-terminus. It can also cleave other RNA substrates such as 4.5S RNA. The protein component plays an auxiliary but essential role in vivo by binding to the 5'-leader sequence and broadening the substrate specificity of the ribozyme.</text>
</comment>
<keyword evidence="1 6" id="KW-0819">tRNA processing</keyword>
<evidence type="ECO:0000256" key="1">
    <source>
        <dbReference type="ARBA" id="ARBA00022694"/>
    </source>
</evidence>
<evidence type="ECO:0000256" key="6">
    <source>
        <dbReference type="HAMAP-Rule" id="MF_00227"/>
    </source>
</evidence>
<dbReference type="EMBL" id="DVHK01000019">
    <property type="protein sequence ID" value="HIR66580.1"/>
    <property type="molecule type" value="Genomic_DNA"/>
</dbReference>
<evidence type="ECO:0000256" key="2">
    <source>
        <dbReference type="ARBA" id="ARBA00022722"/>
    </source>
</evidence>
<proteinExistence type="inferred from homology"/>
<evidence type="ECO:0000256" key="3">
    <source>
        <dbReference type="ARBA" id="ARBA00022759"/>
    </source>
</evidence>